<feature type="compositionally biased region" description="Low complexity" evidence="2">
    <location>
        <begin position="22"/>
        <end position="39"/>
    </location>
</feature>
<gene>
    <name evidence="3" type="ORF">MUN80_09800</name>
</gene>
<evidence type="ECO:0000256" key="2">
    <source>
        <dbReference type="SAM" id="MobiDB-lite"/>
    </source>
</evidence>
<keyword evidence="1" id="KW-0175">Coiled coil</keyword>
<proteinExistence type="predicted"/>
<name>A0ABY4FK33_9BACT</name>
<keyword evidence="4" id="KW-1185">Reference proteome</keyword>
<protein>
    <submittedName>
        <fullName evidence="3">Uncharacterized protein</fullName>
    </submittedName>
</protein>
<dbReference type="RefSeq" id="WP_244722938.1">
    <property type="nucleotide sequence ID" value="NZ_CP095049.1"/>
</dbReference>
<dbReference type="EMBL" id="CP095049">
    <property type="protein sequence ID" value="UOQ55031.1"/>
    <property type="molecule type" value="Genomic_DNA"/>
</dbReference>
<feature type="region of interest" description="Disordered" evidence="2">
    <location>
        <begin position="19"/>
        <end position="50"/>
    </location>
</feature>
<feature type="coiled-coil region" evidence="1">
    <location>
        <begin position="141"/>
        <end position="168"/>
    </location>
</feature>
<sequence>MPEPDNLGRKILSFFITDAEPARPGAAPGTAAPLGAGTPAPAPQPTGQHDSKFAEHLAGVLAKNNPPGPDYFEFRETLRSLTSLGLSEEKQFQAAWASFKAMGGSANVTALTSTGQHYLTVLGADRDAFTKSVDEAINERVGGLQKEQQQLQADNEALARQLAEIQQKQAANNARLAAIGGEITEQSGRLNQNRQNYEVTYAQFTQQIEQDLQKIGQYLR</sequence>
<evidence type="ECO:0000313" key="3">
    <source>
        <dbReference type="EMBL" id="UOQ55031.1"/>
    </source>
</evidence>
<evidence type="ECO:0000256" key="1">
    <source>
        <dbReference type="SAM" id="Coils"/>
    </source>
</evidence>
<evidence type="ECO:0000313" key="4">
    <source>
        <dbReference type="Proteomes" id="UP000831785"/>
    </source>
</evidence>
<organism evidence="3 4">
    <name type="scientific">Hymenobacter cellulosivorans</name>
    <dbReference type="NCBI Taxonomy" id="2932249"/>
    <lineage>
        <taxon>Bacteria</taxon>
        <taxon>Pseudomonadati</taxon>
        <taxon>Bacteroidota</taxon>
        <taxon>Cytophagia</taxon>
        <taxon>Cytophagales</taxon>
        <taxon>Hymenobacteraceae</taxon>
        <taxon>Hymenobacter</taxon>
    </lineage>
</organism>
<dbReference type="Proteomes" id="UP000831785">
    <property type="component" value="Chromosome"/>
</dbReference>
<accession>A0ABY4FK33</accession>
<reference evidence="3 4" key="1">
    <citation type="submission" date="2022-04" db="EMBL/GenBank/DDBJ databases">
        <title>Hymenobacter sp. isolated from the air.</title>
        <authorList>
            <person name="Won M."/>
            <person name="Lee C.-M."/>
            <person name="Woen H.-Y."/>
            <person name="Kwon S.-W."/>
        </authorList>
    </citation>
    <scope>NUCLEOTIDE SEQUENCE [LARGE SCALE GENOMIC DNA]</scope>
    <source>
        <strain evidence="4">5116 S-27</strain>
    </source>
</reference>